<reference evidence="3" key="1">
    <citation type="submission" date="2016-11" db="UniProtKB">
        <authorList>
            <consortium name="WormBaseParasite"/>
        </authorList>
    </citation>
    <scope>IDENTIFICATION</scope>
</reference>
<dbReference type="Proteomes" id="UP000095282">
    <property type="component" value="Unplaced"/>
</dbReference>
<feature type="coiled-coil region" evidence="1">
    <location>
        <begin position="129"/>
        <end position="313"/>
    </location>
</feature>
<organism evidence="2 3">
    <name type="scientific">Caenorhabditis tropicalis</name>
    <dbReference type="NCBI Taxonomy" id="1561998"/>
    <lineage>
        <taxon>Eukaryota</taxon>
        <taxon>Metazoa</taxon>
        <taxon>Ecdysozoa</taxon>
        <taxon>Nematoda</taxon>
        <taxon>Chromadorea</taxon>
        <taxon>Rhabditida</taxon>
        <taxon>Rhabditina</taxon>
        <taxon>Rhabditomorpha</taxon>
        <taxon>Rhabditoidea</taxon>
        <taxon>Rhabditidae</taxon>
        <taxon>Peloderinae</taxon>
        <taxon>Caenorhabditis</taxon>
    </lineage>
</organism>
<dbReference type="STRING" id="1561998.A0A1I7U305"/>
<keyword evidence="2" id="KW-1185">Reference proteome</keyword>
<dbReference type="WBParaSite" id="Csp11.Scaffold629.g14336.t1">
    <property type="protein sequence ID" value="Csp11.Scaffold629.g14336.t1"/>
    <property type="gene ID" value="Csp11.Scaffold629.g14336"/>
</dbReference>
<dbReference type="SUPFAM" id="SSF58010">
    <property type="entry name" value="Fibrinogen coiled-coil and central regions"/>
    <property type="match status" value="1"/>
</dbReference>
<protein>
    <submittedName>
        <fullName evidence="3">HMMR_C domain-containing protein</fullName>
    </submittedName>
</protein>
<accession>A0A1I7U305</accession>
<feature type="coiled-coil region" evidence="1">
    <location>
        <begin position="23"/>
        <end position="103"/>
    </location>
</feature>
<evidence type="ECO:0000313" key="3">
    <source>
        <dbReference type="WBParaSite" id="Csp11.Scaffold629.g14336.t1"/>
    </source>
</evidence>
<evidence type="ECO:0000313" key="2">
    <source>
        <dbReference type="Proteomes" id="UP000095282"/>
    </source>
</evidence>
<evidence type="ECO:0000256" key="1">
    <source>
        <dbReference type="SAM" id="Coils"/>
    </source>
</evidence>
<dbReference type="AlphaFoldDB" id="A0A1I7U305"/>
<feature type="coiled-coil region" evidence="1">
    <location>
        <begin position="340"/>
        <end position="406"/>
    </location>
</feature>
<dbReference type="Gene3D" id="1.20.5.50">
    <property type="match status" value="1"/>
</dbReference>
<name>A0A1I7U305_9PELO</name>
<sequence>MNSLERNLMATVQLLGERVTLNCQEFEQIQKKLEAVKEKSKERKGEIKALRARIEEAEVMVPDELMELQEKVKTLEMIEKAALEALKAKNKTIKLLEAELEEACNFIQLLTGHEDFTKAQAAKDSKDHVRKLTKSLESARKDLEKSKNKAAVLLNNLKEQFAEARKAENEYAQEKAALESKSNKLAEDLDHQTAEITSLKRNLDRSNSANASLEGELEAAKARADQALVASKTEALKLLAKLDKQKADANKAQAELTQDLQDLKASKNVLESELAAKNKALDDALTQIKEIVIEKQTAELKALNAKLVQDSSKRLETHDTVDLQYSRDKETGYLEQDSEVSRLLAENAELKKSLKAAESRADKFQLKALNCEEELKTLKDKNRMCYQQFESEKKQQQAVLKQSEVEVARMKVHEAGVEERADELLALQPPVSRIRNVEKRGAEKKKEEAKKRKF</sequence>
<proteinExistence type="predicted"/>
<keyword evidence="1" id="KW-0175">Coiled coil</keyword>